<dbReference type="Proteomes" id="UP001152797">
    <property type="component" value="Unassembled WGS sequence"/>
</dbReference>
<organism evidence="2">
    <name type="scientific">Cladocopium goreaui</name>
    <dbReference type="NCBI Taxonomy" id="2562237"/>
    <lineage>
        <taxon>Eukaryota</taxon>
        <taxon>Sar</taxon>
        <taxon>Alveolata</taxon>
        <taxon>Dinophyceae</taxon>
        <taxon>Suessiales</taxon>
        <taxon>Symbiodiniaceae</taxon>
        <taxon>Cladocopium</taxon>
    </lineage>
</organism>
<accession>A0A9P1BTC2</accession>
<gene>
    <name evidence="2" type="ORF">C1SCF055_LOCUS7228</name>
</gene>
<sequence length="216" mass="24733">MLAELESLKASQTPGSSSTTPPATRRAPTPASKQKARPRQEPEPETGDRDDGSDGASDGNEDLSEAAKRNRLRRLCEKKPSGKRNVPEEIGLKWEKKGRDRDELLEALEASNYDKDAFIQTVTRVHEKISKTSSKKRRGWYTKEGMEKILKWSKSYIAGVVKYCERKGNEKLKRKDKYNKKLFKYYVEYEDGDSSCEDDIEREIRTDHMDSKVGSH</sequence>
<dbReference type="AlphaFoldDB" id="A0A9P1BTC2"/>
<feature type="compositionally biased region" description="Low complexity" evidence="1">
    <location>
        <begin position="10"/>
        <end position="32"/>
    </location>
</feature>
<protein>
    <submittedName>
        <fullName evidence="2">Uncharacterized protein</fullName>
    </submittedName>
</protein>
<feature type="compositionally biased region" description="Basic and acidic residues" evidence="1">
    <location>
        <begin position="74"/>
        <end position="91"/>
    </location>
</feature>
<dbReference type="OrthoDB" id="449008at2759"/>
<proteinExistence type="predicted"/>
<name>A0A9P1BTC2_9DINO</name>
<evidence type="ECO:0000256" key="1">
    <source>
        <dbReference type="SAM" id="MobiDB-lite"/>
    </source>
</evidence>
<keyword evidence="4" id="KW-1185">Reference proteome</keyword>
<feature type="region of interest" description="Disordered" evidence="1">
    <location>
        <begin position="1"/>
        <end position="91"/>
    </location>
</feature>
<feature type="compositionally biased region" description="Basic and acidic residues" evidence="1">
    <location>
        <begin position="38"/>
        <end position="52"/>
    </location>
</feature>
<dbReference type="EMBL" id="CAMXCT030000470">
    <property type="protein sequence ID" value="CAL4766574.1"/>
    <property type="molecule type" value="Genomic_DNA"/>
</dbReference>
<evidence type="ECO:0000313" key="3">
    <source>
        <dbReference type="EMBL" id="CAL4766574.1"/>
    </source>
</evidence>
<evidence type="ECO:0000313" key="2">
    <source>
        <dbReference type="EMBL" id="CAI3979262.1"/>
    </source>
</evidence>
<dbReference type="EMBL" id="CAMXCT020000470">
    <property type="protein sequence ID" value="CAL1132637.1"/>
    <property type="molecule type" value="Genomic_DNA"/>
</dbReference>
<evidence type="ECO:0000313" key="4">
    <source>
        <dbReference type="Proteomes" id="UP001152797"/>
    </source>
</evidence>
<comment type="caution">
    <text evidence="2">The sequence shown here is derived from an EMBL/GenBank/DDBJ whole genome shotgun (WGS) entry which is preliminary data.</text>
</comment>
<dbReference type="EMBL" id="CAMXCT010000470">
    <property type="protein sequence ID" value="CAI3979262.1"/>
    <property type="molecule type" value="Genomic_DNA"/>
</dbReference>
<reference evidence="2" key="1">
    <citation type="submission" date="2022-10" db="EMBL/GenBank/DDBJ databases">
        <authorList>
            <person name="Chen Y."/>
            <person name="Dougan E. K."/>
            <person name="Chan C."/>
            <person name="Rhodes N."/>
            <person name="Thang M."/>
        </authorList>
    </citation>
    <scope>NUCLEOTIDE SEQUENCE</scope>
</reference>
<reference evidence="3 4" key="2">
    <citation type="submission" date="2024-05" db="EMBL/GenBank/DDBJ databases">
        <authorList>
            <person name="Chen Y."/>
            <person name="Shah S."/>
            <person name="Dougan E. K."/>
            <person name="Thang M."/>
            <person name="Chan C."/>
        </authorList>
    </citation>
    <scope>NUCLEOTIDE SEQUENCE [LARGE SCALE GENOMIC DNA]</scope>
</reference>